<evidence type="ECO:0008006" key="3">
    <source>
        <dbReference type="Google" id="ProtNLM"/>
    </source>
</evidence>
<comment type="caution">
    <text evidence="1">The sequence shown here is derived from an EMBL/GenBank/DDBJ whole genome shotgun (WGS) entry which is preliminary data.</text>
</comment>
<accession>A0A1X1UGL9</accession>
<gene>
    <name evidence="1" type="ORF">AWC05_12455</name>
</gene>
<name>A0A1X1UGL9_MYCFL</name>
<proteinExistence type="predicted"/>
<sequence>MLIALRGCTSNQAFVEIVETARAHNVGALSLADALVAIAQDEPSQNGEDAAFSAARAAWGHLLDGARRAEVGGEHDGVAGA</sequence>
<evidence type="ECO:0000313" key="1">
    <source>
        <dbReference type="EMBL" id="ORV55962.1"/>
    </source>
</evidence>
<dbReference type="EMBL" id="LQOV01000006">
    <property type="protein sequence ID" value="ORV55962.1"/>
    <property type="molecule type" value="Genomic_DNA"/>
</dbReference>
<evidence type="ECO:0000313" key="2">
    <source>
        <dbReference type="Proteomes" id="UP000193010"/>
    </source>
</evidence>
<reference evidence="1 2" key="1">
    <citation type="submission" date="2016-01" db="EMBL/GenBank/DDBJ databases">
        <title>The new phylogeny of the genus Mycobacterium.</title>
        <authorList>
            <person name="Tarcisio F."/>
            <person name="Conor M."/>
            <person name="Antonella G."/>
            <person name="Elisabetta G."/>
            <person name="Giulia F.S."/>
            <person name="Sara T."/>
            <person name="Anna F."/>
            <person name="Clotilde B."/>
            <person name="Roberto B."/>
            <person name="Veronica D.S."/>
            <person name="Fabio R."/>
            <person name="Monica P."/>
            <person name="Olivier J."/>
            <person name="Enrico T."/>
            <person name="Nicola S."/>
        </authorList>
    </citation>
    <scope>NUCLEOTIDE SEQUENCE [LARGE SCALE GENOMIC DNA]</scope>
    <source>
        <strain evidence="1 2">DSM 44852</strain>
    </source>
</reference>
<keyword evidence="2" id="KW-1185">Reference proteome</keyword>
<dbReference type="AlphaFoldDB" id="A0A1X1UGL9"/>
<protein>
    <recommendedName>
        <fullName evidence="3">ANTAR domain-containing protein</fullName>
    </recommendedName>
</protein>
<organism evidence="1 2">
    <name type="scientific">Mycobacterium florentinum</name>
    <dbReference type="NCBI Taxonomy" id="292462"/>
    <lineage>
        <taxon>Bacteria</taxon>
        <taxon>Bacillati</taxon>
        <taxon>Actinomycetota</taxon>
        <taxon>Actinomycetes</taxon>
        <taxon>Mycobacteriales</taxon>
        <taxon>Mycobacteriaceae</taxon>
        <taxon>Mycobacterium</taxon>
        <taxon>Mycobacterium simiae complex</taxon>
    </lineage>
</organism>
<dbReference type="Proteomes" id="UP000193010">
    <property type="component" value="Unassembled WGS sequence"/>
</dbReference>